<reference evidence="2 3" key="1">
    <citation type="submission" date="2018-08" db="EMBL/GenBank/DDBJ databases">
        <title>Genomic Encyclopedia of Type Strains, Phase IV (KMG-IV): sequencing the most valuable type-strain genomes for metagenomic binning, comparative biology and taxonomic classification.</title>
        <authorList>
            <person name="Goeker M."/>
        </authorList>
    </citation>
    <scope>NUCLEOTIDE SEQUENCE [LARGE SCALE GENOMIC DNA]</scope>
    <source>
        <strain evidence="2 3">DSM 23923</strain>
    </source>
</reference>
<dbReference type="PANTHER" id="PTHR20992:SF9">
    <property type="entry name" value="AT15442P-RELATED"/>
    <property type="match status" value="1"/>
</dbReference>
<keyword evidence="1" id="KW-0472">Membrane</keyword>
<keyword evidence="1" id="KW-1133">Transmembrane helix</keyword>
<feature type="transmembrane region" description="Helical" evidence="1">
    <location>
        <begin position="75"/>
        <end position="91"/>
    </location>
</feature>
<keyword evidence="1" id="KW-0812">Transmembrane</keyword>
<feature type="transmembrane region" description="Helical" evidence="1">
    <location>
        <begin position="129"/>
        <end position="154"/>
    </location>
</feature>
<dbReference type="EMBL" id="QUMS01000002">
    <property type="protein sequence ID" value="REG08695.1"/>
    <property type="molecule type" value="Genomic_DNA"/>
</dbReference>
<dbReference type="AlphaFoldDB" id="A0A3E0AB55"/>
<dbReference type="Proteomes" id="UP000256388">
    <property type="component" value="Unassembled WGS sequence"/>
</dbReference>
<dbReference type="PANTHER" id="PTHR20992">
    <property type="entry name" value="AT15442P-RELATED"/>
    <property type="match status" value="1"/>
</dbReference>
<dbReference type="Pfam" id="PF04087">
    <property type="entry name" value="DUF389"/>
    <property type="match status" value="1"/>
</dbReference>
<evidence type="ECO:0000313" key="3">
    <source>
        <dbReference type="Proteomes" id="UP000256388"/>
    </source>
</evidence>
<feature type="transmembrane region" description="Helical" evidence="1">
    <location>
        <begin position="199"/>
        <end position="221"/>
    </location>
</feature>
<gene>
    <name evidence="2" type="ORF">DFR64_2069</name>
</gene>
<proteinExistence type="predicted"/>
<sequence>MRKIYLILTMKNNKNQTQKLSENTVESDAENHPGSFIAWLQHIPAFLFNEQKLTQTRKAIVLNDLVDSSSPGMDYFTLILLSCTIATFGLLTNSAAVIIGAMLVAPLMSPILSLSMASISGLSRLFKRSLIAIVEGSGIAILLSALIAFLSYRLPFGVTAAIPNEVLARTSPSPMDLGIAIAGGAAAAYALAHPRLTAALPGVAIATALMPPLCVIGFGIAFMNSSIILGASLLFVTNLVAIAFAGIITFAAMGFGPRNMKETSKISRSLSISTFLVVVIGLLLAALAWNTISEARLYSQARTIILDSIDRYTTANLIDLTITSESDVKNISVTLRTTRDLTYAEVEEMQTEIAEELHSPVALEIIVVPMQILTPDGTPTPRVTQ</sequence>
<evidence type="ECO:0000313" key="2">
    <source>
        <dbReference type="EMBL" id="REG08695.1"/>
    </source>
</evidence>
<organism evidence="2 3">
    <name type="scientific">Pelolinea submarina</name>
    <dbReference type="NCBI Taxonomy" id="913107"/>
    <lineage>
        <taxon>Bacteria</taxon>
        <taxon>Bacillati</taxon>
        <taxon>Chloroflexota</taxon>
        <taxon>Anaerolineae</taxon>
        <taxon>Anaerolineales</taxon>
        <taxon>Anaerolineaceae</taxon>
        <taxon>Pelolinea</taxon>
    </lineage>
</organism>
<accession>A0A3E0AB55</accession>
<feature type="transmembrane region" description="Helical" evidence="1">
    <location>
        <begin position="227"/>
        <end position="251"/>
    </location>
</feature>
<comment type="caution">
    <text evidence="2">The sequence shown here is derived from an EMBL/GenBank/DDBJ whole genome shotgun (WGS) entry which is preliminary data.</text>
</comment>
<feature type="transmembrane region" description="Helical" evidence="1">
    <location>
        <begin position="272"/>
        <end position="292"/>
    </location>
</feature>
<protein>
    <submittedName>
        <fullName evidence="2">Putative hydrophobic protein (TIGR00271 family)</fullName>
    </submittedName>
</protein>
<name>A0A3E0AB55_9CHLR</name>
<evidence type="ECO:0000256" key="1">
    <source>
        <dbReference type="SAM" id="Phobius"/>
    </source>
</evidence>
<keyword evidence="3" id="KW-1185">Reference proteome</keyword>
<dbReference type="InterPro" id="IPR005240">
    <property type="entry name" value="DUF389"/>
</dbReference>
<feature type="transmembrane region" description="Helical" evidence="1">
    <location>
        <begin position="97"/>
        <end position="117"/>
    </location>
</feature>